<protein>
    <recommendedName>
        <fullName evidence="4">HEAT repeat domain-containing protein</fullName>
    </recommendedName>
</protein>
<evidence type="ECO:0000313" key="3">
    <source>
        <dbReference type="Proteomes" id="UP001595803"/>
    </source>
</evidence>
<gene>
    <name evidence="2" type="ORF">ACFOSB_03900</name>
</gene>
<proteinExistence type="predicted"/>
<dbReference type="InterPro" id="IPR011989">
    <property type="entry name" value="ARM-like"/>
</dbReference>
<comment type="caution">
    <text evidence="2">The sequence shown here is derived from an EMBL/GenBank/DDBJ whole genome shotgun (WGS) entry which is preliminary data.</text>
</comment>
<organism evidence="2 3">
    <name type="scientific">Deinococcus rufus</name>
    <dbReference type="NCBI Taxonomy" id="2136097"/>
    <lineage>
        <taxon>Bacteria</taxon>
        <taxon>Thermotogati</taxon>
        <taxon>Deinococcota</taxon>
        <taxon>Deinococci</taxon>
        <taxon>Deinococcales</taxon>
        <taxon>Deinococcaceae</taxon>
        <taxon>Deinococcus</taxon>
    </lineage>
</organism>
<dbReference type="Gene3D" id="1.25.10.10">
    <property type="entry name" value="Leucine-rich Repeat Variant"/>
    <property type="match status" value="1"/>
</dbReference>
<dbReference type="SUPFAM" id="SSF48371">
    <property type="entry name" value="ARM repeat"/>
    <property type="match status" value="1"/>
</dbReference>
<dbReference type="EMBL" id="JBHRZG010000003">
    <property type="protein sequence ID" value="MFC3831992.1"/>
    <property type="molecule type" value="Genomic_DNA"/>
</dbReference>
<keyword evidence="3" id="KW-1185">Reference proteome</keyword>
<reference evidence="3" key="1">
    <citation type="journal article" date="2019" name="Int. J. Syst. Evol. Microbiol.">
        <title>The Global Catalogue of Microorganisms (GCM) 10K type strain sequencing project: providing services to taxonomists for standard genome sequencing and annotation.</title>
        <authorList>
            <consortium name="The Broad Institute Genomics Platform"/>
            <consortium name="The Broad Institute Genome Sequencing Center for Infectious Disease"/>
            <person name="Wu L."/>
            <person name="Ma J."/>
        </authorList>
    </citation>
    <scope>NUCLEOTIDE SEQUENCE [LARGE SCALE GENOMIC DNA]</scope>
    <source>
        <strain evidence="3">CCTCC AB 2017081</strain>
    </source>
</reference>
<dbReference type="Proteomes" id="UP001595803">
    <property type="component" value="Unassembled WGS sequence"/>
</dbReference>
<evidence type="ECO:0000256" key="1">
    <source>
        <dbReference type="SAM" id="MobiDB-lite"/>
    </source>
</evidence>
<name>A0ABV7Z3P3_9DEIO</name>
<dbReference type="RefSeq" id="WP_322472856.1">
    <property type="nucleotide sequence ID" value="NZ_JBHRZG010000003.1"/>
</dbReference>
<dbReference type="InterPro" id="IPR016024">
    <property type="entry name" value="ARM-type_fold"/>
</dbReference>
<evidence type="ECO:0000313" key="2">
    <source>
        <dbReference type="EMBL" id="MFC3831992.1"/>
    </source>
</evidence>
<sequence length="283" mass="30928">MTLDLKALKREVRRSGVKPTRLLEIAALDPQLSRFVGSVPSAPAAVLATLSQSADIPTRRAVASNPVASASILDDLARDHSLQVLKAVAMNPNTSSDTIDALVNHSQPTVRAATLRYSPRPPGLLERLTNDPHPGVRMEVAGDAYLTPAQLLVFLSDSNPKVRERALINGKCDDAHRVNALRDNDTQVRFSALNFLSLGRKTSLGLMERAGRSRASLTLQVIEALSRDESPHMRARFAFYLRTGEYDNDIEPSEKIEIARRLRSDTSADARTQAQAILEGAHP</sequence>
<evidence type="ECO:0008006" key="4">
    <source>
        <dbReference type="Google" id="ProtNLM"/>
    </source>
</evidence>
<feature type="region of interest" description="Disordered" evidence="1">
    <location>
        <begin position="263"/>
        <end position="283"/>
    </location>
</feature>
<accession>A0ABV7Z3P3</accession>